<gene>
    <name evidence="3" type="ORF">PCOL08062_LOCUS4990</name>
</gene>
<dbReference type="EMBL" id="HBDZ01006527">
    <property type="protein sequence ID" value="CAD8237091.1"/>
    <property type="molecule type" value="Transcribed_RNA"/>
</dbReference>
<dbReference type="PANTHER" id="PTHR31121:SF6">
    <property type="entry name" value="ALPHA-1,2 MANNOSYLTRANSFERASE KTR1"/>
    <property type="match status" value="1"/>
</dbReference>
<protein>
    <submittedName>
        <fullName evidence="3">Uncharacterized protein</fullName>
    </submittedName>
</protein>
<sequence>MASGIGRSARGGGHGATLHSLRGGVISSGAGAGWGSRAATGIFGGSDGDGASTSRSKSGLRCAIIALIRGSDTMDGYESLRARNKALHEHFNARYGYDNILFHEGDIKPEHMREIIAETPHTKFINIMPYGAFKVPSWVRLPLRKQPDDKPIGYKHMCRFFMLQVWDAVRDYDYVMRFDDDVVLETEMVEDPFEFMYERDIVYTYSVEVPEWHGLTNRTFFDWARAYVKEKGIATQHEHLSNTMFFTHFFIADVTFWRQLPVQSMLHAIDDTGNVYKYRWGDAPIQTVLLKTFLQPDSLYKMHGLEYCHYSTGHCLRDGAIKGLDPEAKADLDGVVAHYVAEILVKMAVGMLPNGWGAPEVLEGKSVQDLRDLLIHHLGDCAGEASDHLAWFSYLELLTWAAQCFKWDLERDLPQLEAIKNAKTHEEVRAIVDKDVVAHYHLNHSQVNDWTDTQLHLYMSVSLPMTEDDRNSLVDMVSANTGIPIRIVQFLSNSDLHEICRVKYMRTEGTNAALRELVEKHVRTTPAYGEPSVVQTVLAAHVPMLYGAFTDAQLHSALEMLLAGSPEKEVFKALHNKTMLDAGDVATGETA</sequence>
<evidence type="ECO:0000256" key="2">
    <source>
        <dbReference type="ARBA" id="ARBA00022679"/>
    </source>
</evidence>
<evidence type="ECO:0000256" key="1">
    <source>
        <dbReference type="ARBA" id="ARBA00007677"/>
    </source>
</evidence>
<dbReference type="GO" id="GO:0000032">
    <property type="term" value="P:cell wall mannoprotein biosynthetic process"/>
    <property type="evidence" value="ECO:0007669"/>
    <property type="project" value="TreeGrafter"/>
</dbReference>
<accession>A0A7R9TJ64</accession>
<reference evidence="3" key="1">
    <citation type="submission" date="2021-01" db="EMBL/GenBank/DDBJ databases">
        <authorList>
            <person name="Corre E."/>
            <person name="Pelletier E."/>
            <person name="Niang G."/>
            <person name="Scheremetjew M."/>
            <person name="Finn R."/>
            <person name="Kale V."/>
            <person name="Holt S."/>
            <person name="Cochrane G."/>
            <person name="Meng A."/>
            <person name="Brown T."/>
            <person name="Cohen L."/>
        </authorList>
    </citation>
    <scope>NUCLEOTIDE SEQUENCE</scope>
    <source>
        <strain evidence="3">CCMP1413</strain>
    </source>
</reference>
<dbReference type="GO" id="GO:0000026">
    <property type="term" value="F:alpha-1,2-mannosyltransferase activity"/>
    <property type="evidence" value="ECO:0007669"/>
    <property type="project" value="TreeGrafter"/>
</dbReference>
<dbReference type="GO" id="GO:0016020">
    <property type="term" value="C:membrane"/>
    <property type="evidence" value="ECO:0007669"/>
    <property type="project" value="InterPro"/>
</dbReference>
<organism evidence="3">
    <name type="scientific">Prasinoderma coloniale</name>
    <dbReference type="NCBI Taxonomy" id="156133"/>
    <lineage>
        <taxon>Eukaryota</taxon>
        <taxon>Viridiplantae</taxon>
        <taxon>Prasinodermophyta</taxon>
        <taxon>Prasinodermophyceae</taxon>
        <taxon>Prasinodermales</taxon>
        <taxon>Prasinodermaceae</taxon>
        <taxon>Prasinoderma</taxon>
    </lineage>
</organism>
<evidence type="ECO:0000313" key="3">
    <source>
        <dbReference type="EMBL" id="CAD8237091.1"/>
    </source>
</evidence>
<proteinExistence type="inferred from homology"/>
<dbReference type="SUPFAM" id="SSF53448">
    <property type="entry name" value="Nucleotide-diphospho-sugar transferases"/>
    <property type="match status" value="1"/>
</dbReference>
<dbReference type="Pfam" id="PF01793">
    <property type="entry name" value="Glyco_transf_15"/>
    <property type="match status" value="1"/>
</dbReference>
<dbReference type="InterPro" id="IPR029044">
    <property type="entry name" value="Nucleotide-diphossugar_trans"/>
</dbReference>
<dbReference type="GO" id="GO:0006487">
    <property type="term" value="P:protein N-linked glycosylation"/>
    <property type="evidence" value="ECO:0007669"/>
    <property type="project" value="TreeGrafter"/>
</dbReference>
<name>A0A7R9TJ64_9VIRI</name>
<dbReference type="GO" id="GO:0005794">
    <property type="term" value="C:Golgi apparatus"/>
    <property type="evidence" value="ECO:0007669"/>
    <property type="project" value="TreeGrafter"/>
</dbReference>
<comment type="similarity">
    <text evidence="1">Belongs to the glycosyltransferase 15 family.</text>
</comment>
<keyword evidence="2" id="KW-0808">Transferase</keyword>
<dbReference type="PANTHER" id="PTHR31121">
    <property type="entry name" value="ALPHA-1,2 MANNOSYLTRANSFERASE KTR1"/>
    <property type="match status" value="1"/>
</dbReference>
<dbReference type="AlphaFoldDB" id="A0A7R9TJ64"/>
<dbReference type="InterPro" id="IPR002685">
    <property type="entry name" value="Glyco_trans_15"/>
</dbReference>
<dbReference type="Gene3D" id="3.90.550.10">
    <property type="entry name" value="Spore Coat Polysaccharide Biosynthesis Protein SpsA, Chain A"/>
    <property type="match status" value="1"/>
</dbReference>